<dbReference type="AlphaFoldDB" id="A0A4S8LU79"/>
<accession>A0A4S8LU79</accession>
<dbReference type="EMBL" id="ML179258">
    <property type="protein sequence ID" value="THU93136.1"/>
    <property type="molecule type" value="Genomic_DNA"/>
</dbReference>
<organism evidence="1 2">
    <name type="scientific">Dendrothele bispora (strain CBS 962.96)</name>
    <dbReference type="NCBI Taxonomy" id="1314807"/>
    <lineage>
        <taxon>Eukaryota</taxon>
        <taxon>Fungi</taxon>
        <taxon>Dikarya</taxon>
        <taxon>Basidiomycota</taxon>
        <taxon>Agaricomycotina</taxon>
        <taxon>Agaricomycetes</taxon>
        <taxon>Agaricomycetidae</taxon>
        <taxon>Agaricales</taxon>
        <taxon>Agaricales incertae sedis</taxon>
        <taxon>Dendrothele</taxon>
    </lineage>
</organism>
<keyword evidence="2" id="KW-1185">Reference proteome</keyword>
<evidence type="ECO:0000313" key="1">
    <source>
        <dbReference type="EMBL" id="THU93136.1"/>
    </source>
</evidence>
<protein>
    <submittedName>
        <fullName evidence="1">Uncharacterized protein</fullName>
    </submittedName>
</protein>
<dbReference type="Proteomes" id="UP000297245">
    <property type="component" value="Unassembled WGS sequence"/>
</dbReference>
<name>A0A4S8LU79_DENBC</name>
<reference evidence="1 2" key="1">
    <citation type="journal article" date="2019" name="Nat. Ecol. Evol.">
        <title>Megaphylogeny resolves global patterns of mushroom evolution.</title>
        <authorList>
            <person name="Varga T."/>
            <person name="Krizsan K."/>
            <person name="Foldi C."/>
            <person name="Dima B."/>
            <person name="Sanchez-Garcia M."/>
            <person name="Sanchez-Ramirez S."/>
            <person name="Szollosi G.J."/>
            <person name="Szarkandi J.G."/>
            <person name="Papp V."/>
            <person name="Albert L."/>
            <person name="Andreopoulos W."/>
            <person name="Angelini C."/>
            <person name="Antonin V."/>
            <person name="Barry K.W."/>
            <person name="Bougher N.L."/>
            <person name="Buchanan P."/>
            <person name="Buyck B."/>
            <person name="Bense V."/>
            <person name="Catcheside P."/>
            <person name="Chovatia M."/>
            <person name="Cooper J."/>
            <person name="Damon W."/>
            <person name="Desjardin D."/>
            <person name="Finy P."/>
            <person name="Geml J."/>
            <person name="Haridas S."/>
            <person name="Hughes K."/>
            <person name="Justo A."/>
            <person name="Karasinski D."/>
            <person name="Kautmanova I."/>
            <person name="Kiss B."/>
            <person name="Kocsube S."/>
            <person name="Kotiranta H."/>
            <person name="LaButti K.M."/>
            <person name="Lechner B.E."/>
            <person name="Liimatainen K."/>
            <person name="Lipzen A."/>
            <person name="Lukacs Z."/>
            <person name="Mihaltcheva S."/>
            <person name="Morgado L.N."/>
            <person name="Niskanen T."/>
            <person name="Noordeloos M.E."/>
            <person name="Ohm R.A."/>
            <person name="Ortiz-Santana B."/>
            <person name="Ovrebo C."/>
            <person name="Racz N."/>
            <person name="Riley R."/>
            <person name="Savchenko A."/>
            <person name="Shiryaev A."/>
            <person name="Soop K."/>
            <person name="Spirin V."/>
            <person name="Szebenyi C."/>
            <person name="Tomsovsky M."/>
            <person name="Tulloss R.E."/>
            <person name="Uehling J."/>
            <person name="Grigoriev I.V."/>
            <person name="Vagvolgyi C."/>
            <person name="Papp T."/>
            <person name="Martin F.M."/>
            <person name="Miettinen O."/>
            <person name="Hibbett D.S."/>
            <person name="Nagy L.G."/>
        </authorList>
    </citation>
    <scope>NUCLEOTIDE SEQUENCE [LARGE SCALE GENOMIC DNA]</scope>
    <source>
        <strain evidence="1 2">CBS 962.96</strain>
    </source>
</reference>
<sequence length="147" mass="17355">MIASTYIQNQQRQALTPPCNLSNLGTVDDLGIWISRGTEEVEDAAVGENLEKGERDGGCRGNLEKWVRRAQETEEWIKIEHQAMLDAKLRAEKCQKMNDANGKQRRRMQTRPLSQLRGCKWFWLRRRERMNKRAWICERFYTRLTSL</sequence>
<evidence type="ECO:0000313" key="2">
    <source>
        <dbReference type="Proteomes" id="UP000297245"/>
    </source>
</evidence>
<gene>
    <name evidence="1" type="ORF">K435DRAFT_799980</name>
</gene>
<proteinExistence type="predicted"/>